<feature type="transmembrane region" description="Helical" evidence="3">
    <location>
        <begin position="47"/>
        <end position="69"/>
    </location>
</feature>
<feature type="transmembrane region" description="Helical" evidence="3">
    <location>
        <begin position="81"/>
        <end position="106"/>
    </location>
</feature>
<organism evidence="4 5">
    <name type="scientific">Streptococcus mitis 11/5</name>
    <dbReference type="NCBI Taxonomy" id="1239792"/>
    <lineage>
        <taxon>Bacteria</taxon>
        <taxon>Bacillati</taxon>
        <taxon>Bacillota</taxon>
        <taxon>Bacilli</taxon>
        <taxon>Lactobacillales</taxon>
        <taxon>Streptococcaceae</taxon>
        <taxon>Streptococcus</taxon>
        <taxon>Streptococcus mitis group</taxon>
    </lineage>
</organism>
<dbReference type="InterPro" id="IPR002528">
    <property type="entry name" value="MATE_fam"/>
</dbReference>
<evidence type="ECO:0000256" key="1">
    <source>
        <dbReference type="ARBA" id="ARBA00003408"/>
    </source>
</evidence>
<keyword evidence="3" id="KW-0472">Membrane</keyword>
<dbReference type="Proteomes" id="UP000013365">
    <property type="component" value="Unassembled WGS sequence"/>
</dbReference>
<evidence type="ECO:0000313" key="4">
    <source>
        <dbReference type="EMBL" id="EOB20571.1"/>
    </source>
</evidence>
<name>R0LC42_STRMT</name>
<dbReference type="PANTHER" id="PTHR43298">
    <property type="entry name" value="MULTIDRUG RESISTANCE PROTEIN NORM-RELATED"/>
    <property type="match status" value="1"/>
</dbReference>
<gene>
    <name evidence="4" type="ORF">D064_09792</name>
</gene>
<evidence type="ECO:0000313" key="5">
    <source>
        <dbReference type="Proteomes" id="UP000013365"/>
    </source>
</evidence>
<keyword evidence="3" id="KW-0812">Transmembrane</keyword>
<dbReference type="GO" id="GO:0015297">
    <property type="term" value="F:antiporter activity"/>
    <property type="evidence" value="ECO:0007669"/>
    <property type="project" value="InterPro"/>
</dbReference>
<dbReference type="AlphaFoldDB" id="R0LC42"/>
<feature type="non-terminal residue" evidence="4">
    <location>
        <position position="157"/>
    </location>
</feature>
<keyword evidence="3" id="KW-1133">Transmembrane helix</keyword>
<dbReference type="GO" id="GO:0005886">
    <property type="term" value="C:plasma membrane"/>
    <property type="evidence" value="ECO:0007669"/>
    <property type="project" value="TreeGrafter"/>
</dbReference>
<feature type="transmembrane region" description="Helical" evidence="3">
    <location>
        <begin position="20"/>
        <end position="41"/>
    </location>
</feature>
<sequence>MFKKNKDILNIALPAMGENFLQMLMGMVDSYLVAHLGLIAISGVSVAGNIITIYQAIFIALGAAISSVISKSLGQKDQSKLAYHVTEALKITLLLSFILGALSIFAGQEMIGLLGTERDVAETGGLYLSLVGGSIVLLGFMTSLGALIRATHNPRLP</sequence>
<feature type="transmembrane region" description="Helical" evidence="3">
    <location>
        <begin position="126"/>
        <end position="148"/>
    </location>
</feature>
<evidence type="ECO:0000256" key="2">
    <source>
        <dbReference type="ARBA" id="ARBA00020268"/>
    </source>
</evidence>
<dbReference type="InterPro" id="IPR050222">
    <property type="entry name" value="MATE_MdtK"/>
</dbReference>
<dbReference type="GO" id="GO:0042910">
    <property type="term" value="F:xenobiotic transmembrane transporter activity"/>
    <property type="evidence" value="ECO:0007669"/>
    <property type="project" value="InterPro"/>
</dbReference>
<dbReference type="PANTHER" id="PTHR43298:SF4">
    <property type="entry name" value="DRUG_SODIUM ANTIPORTER"/>
    <property type="match status" value="1"/>
</dbReference>
<protein>
    <recommendedName>
        <fullName evidence="2">Probable multidrug resistance protein NorM</fullName>
    </recommendedName>
</protein>
<evidence type="ECO:0000256" key="3">
    <source>
        <dbReference type="SAM" id="Phobius"/>
    </source>
</evidence>
<comment type="caution">
    <text evidence="4">The sequence shown here is derived from an EMBL/GenBank/DDBJ whole genome shotgun (WGS) entry which is preliminary data.</text>
</comment>
<proteinExistence type="predicted"/>
<comment type="function">
    <text evidence="1">Multidrug efflux pump.</text>
</comment>
<dbReference type="Pfam" id="PF01554">
    <property type="entry name" value="MatE"/>
    <property type="match status" value="1"/>
</dbReference>
<accession>R0LC42</accession>
<dbReference type="EMBL" id="AQTT01000046">
    <property type="protein sequence ID" value="EOB20571.1"/>
    <property type="molecule type" value="Genomic_DNA"/>
</dbReference>
<reference evidence="4 5" key="1">
    <citation type="submission" date="2013-04" db="EMBL/GenBank/DDBJ databases">
        <authorList>
            <person name="Ikryannikova L.N."/>
            <person name="Ilina E.N."/>
            <person name="Kostryukova E.S."/>
            <person name="Semashko T.A."/>
            <person name="Karpova I.Y.U."/>
            <person name="Larin A.K."/>
            <person name="Ischenko D.S."/>
            <person name="Alekseev D.G."/>
            <person name="Klimova E.A."/>
            <person name="Filimonova A.V."/>
            <person name="Savinova T.A."/>
            <person name="Filimonova O.Y.U."/>
            <person name="Dubovickaya V.A."/>
            <person name="Sidorenko S.V."/>
            <person name="Govorun V.M."/>
        </authorList>
    </citation>
    <scope>NUCLEOTIDE SEQUENCE [LARGE SCALE GENOMIC DNA]</scope>
    <source>
        <strain evidence="4 5">11/5</strain>
    </source>
</reference>